<keyword evidence="1" id="KW-1133">Transmembrane helix</keyword>
<feature type="transmembrane region" description="Helical" evidence="1">
    <location>
        <begin position="7"/>
        <end position="28"/>
    </location>
</feature>
<evidence type="ECO:0000313" key="2">
    <source>
        <dbReference type="EMBL" id="KKQ98502.1"/>
    </source>
</evidence>
<organism evidence="2 3">
    <name type="scientific">Candidatus Woesebacteria bacterium GW2011_GWA1_39_12</name>
    <dbReference type="NCBI Taxonomy" id="1618549"/>
    <lineage>
        <taxon>Bacteria</taxon>
        <taxon>Candidatus Woeseibacteriota</taxon>
    </lineage>
</organism>
<name>A0A0G0M5K3_9BACT</name>
<dbReference type="EMBL" id="LBWA01000002">
    <property type="protein sequence ID" value="KKQ98502.1"/>
    <property type="molecule type" value="Genomic_DNA"/>
</dbReference>
<sequence length="213" mass="24540">MGQLKKILLFLIIGIFILLVLALIYLILKSNYPSQDIKLEKDILFSDFDYYYKQKPLAGAKRLSLGNLLVEKISINNSKKTARLELVYKYEESLHKLVVALNDSQVGYYLGEREGNGTMDATEVTKYFRAGDYINLSILHFDFDKNDEKVREGIVEYINNISQDNQIRKAVLSDLLENPQKIQLEQELKAKTLKFTEGFFVLSLSKREVDEGN</sequence>
<accession>A0A0G0M5K3</accession>
<keyword evidence="1" id="KW-0472">Membrane</keyword>
<evidence type="ECO:0000313" key="3">
    <source>
        <dbReference type="Proteomes" id="UP000034325"/>
    </source>
</evidence>
<protein>
    <submittedName>
        <fullName evidence="2">Uncharacterized protein</fullName>
    </submittedName>
</protein>
<reference evidence="2 3" key="1">
    <citation type="journal article" date="2015" name="Nature">
        <title>rRNA introns, odd ribosomes, and small enigmatic genomes across a large radiation of phyla.</title>
        <authorList>
            <person name="Brown C.T."/>
            <person name="Hug L.A."/>
            <person name="Thomas B.C."/>
            <person name="Sharon I."/>
            <person name="Castelle C.J."/>
            <person name="Singh A."/>
            <person name="Wilkins M.J."/>
            <person name="Williams K.H."/>
            <person name="Banfield J.F."/>
        </authorList>
    </citation>
    <scope>NUCLEOTIDE SEQUENCE [LARGE SCALE GENOMIC DNA]</scope>
</reference>
<dbReference type="AlphaFoldDB" id="A0A0G0M5K3"/>
<evidence type="ECO:0000256" key="1">
    <source>
        <dbReference type="SAM" id="Phobius"/>
    </source>
</evidence>
<proteinExistence type="predicted"/>
<gene>
    <name evidence="2" type="ORF">UT23_C0002G0002</name>
</gene>
<keyword evidence="1" id="KW-0812">Transmembrane</keyword>
<dbReference type="Proteomes" id="UP000034325">
    <property type="component" value="Unassembled WGS sequence"/>
</dbReference>
<comment type="caution">
    <text evidence="2">The sequence shown here is derived from an EMBL/GenBank/DDBJ whole genome shotgun (WGS) entry which is preliminary data.</text>
</comment>